<gene>
    <name evidence="1" type="ORF">LCGC14_3028300</name>
</gene>
<name>A0A0F8WTK2_9ZZZZ</name>
<dbReference type="AlphaFoldDB" id="A0A0F8WTK2"/>
<proteinExistence type="predicted"/>
<dbReference type="EMBL" id="LAZR01063165">
    <property type="protein sequence ID" value="KKK60048.1"/>
    <property type="molecule type" value="Genomic_DNA"/>
</dbReference>
<accession>A0A0F8WTK2</accession>
<sequence>MNINLSHDEDKIEIIGMYGDIEAYVLHA</sequence>
<organism evidence="1">
    <name type="scientific">marine sediment metagenome</name>
    <dbReference type="NCBI Taxonomy" id="412755"/>
    <lineage>
        <taxon>unclassified sequences</taxon>
        <taxon>metagenomes</taxon>
        <taxon>ecological metagenomes</taxon>
    </lineage>
</organism>
<evidence type="ECO:0000313" key="1">
    <source>
        <dbReference type="EMBL" id="KKK60048.1"/>
    </source>
</evidence>
<feature type="non-terminal residue" evidence="1">
    <location>
        <position position="28"/>
    </location>
</feature>
<protein>
    <submittedName>
        <fullName evidence="1">Uncharacterized protein</fullName>
    </submittedName>
</protein>
<comment type="caution">
    <text evidence="1">The sequence shown here is derived from an EMBL/GenBank/DDBJ whole genome shotgun (WGS) entry which is preliminary data.</text>
</comment>
<reference evidence="1" key="1">
    <citation type="journal article" date="2015" name="Nature">
        <title>Complex archaea that bridge the gap between prokaryotes and eukaryotes.</title>
        <authorList>
            <person name="Spang A."/>
            <person name="Saw J.H."/>
            <person name="Jorgensen S.L."/>
            <person name="Zaremba-Niedzwiedzka K."/>
            <person name="Martijn J."/>
            <person name="Lind A.E."/>
            <person name="van Eijk R."/>
            <person name="Schleper C."/>
            <person name="Guy L."/>
            <person name="Ettema T.J."/>
        </authorList>
    </citation>
    <scope>NUCLEOTIDE SEQUENCE</scope>
</reference>